<name>A0ACB9GZS3_CICIN</name>
<proteinExistence type="predicted"/>
<accession>A0ACB9GZS3</accession>
<gene>
    <name evidence="1" type="ORF">L2E82_01870</name>
</gene>
<keyword evidence="2" id="KW-1185">Reference proteome</keyword>
<reference evidence="2" key="1">
    <citation type="journal article" date="2022" name="Mol. Ecol. Resour.">
        <title>The genomes of chicory, endive, great burdock and yacon provide insights into Asteraceae palaeo-polyploidization history and plant inulin production.</title>
        <authorList>
            <person name="Fan W."/>
            <person name="Wang S."/>
            <person name="Wang H."/>
            <person name="Wang A."/>
            <person name="Jiang F."/>
            <person name="Liu H."/>
            <person name="Zhao H."/>
            <person name="Xu D."/>
            <person name="Zhang Y."/>
        </authorList>
    </citation>
    <scope>NUCLEOTIDE SEQUENCE [LARGE SCALE GENOMIC DNA]</scope>
    <source>
        <strain evidence="2">cv. Punajuju</strain>
    </source>
</reference>
<evidence type="ECO:0000313" key="1">
    <source>
        <dbReference type="EMBL" id="KAI3789083.1"/>
    </source>
</evidence>
<reference evidence="1 2" key="2">
    <citation type="journal article" date="2022" name="Mol. Ecol. Resour.">
        <title>The genomes of chicory, endive, great burdock and yacon provide insights into Asteraceae paleo-polyploidization history and plant inulin production.</title>
        <authorList>
            <person name="Fan W."/>
            <person name="Wang S."/>
            <person name="Wang H."/>
            <person name="Wang A."/>
            <person name="Jiang F."/>
            <person name="Liu H."/>
            <person name="Zhao H."/>
            <person name="Xu D."/>
            <person name="Zhang Y."/>
        </authorList>
    </citation>
    <scope>NUCLEOTIDE SEQUENCE [LARGE SCALE GENOMIC DNA]</scope>
    <source>
        <strain evidence="2">cv. Punajuju</strain>
        <tissue evidence="1">Leaves</tissue>
    </source>
</reference>
<evidence type="ECO:0000313" key="2">
    <source>
        <dbReference type="Proteomes" id="UP001055811"/>
    </source>
</evidence>
<organism evidence="1 2">
    <name type="scientific">Cichorium intybus</name>
    <name type="common">Chicory</name>
    <dbReference type="NCBI Taxonomy" id="13427"/>
    <lineage>
        <taxon>Eukaryota</taxon>
        <taxon>Viridiplantae</taxon>
        <taxon>Streptophyta</taxon>
        <taxon>Embryophyta</taxon>
        <taxon>Tracheophyta</taxon>
        <taxon>Spermatophyta</taxon>
        <taxon>Magnoliopsida</taxon>
        <taxon>eudicotyledons</taxon>
        <taxon>Gunneridae</taxon>
        <taxon>Pentapetalae</taxon>
        <taxon>asterids</taxon>
        <taxon>campanulids</taxon>
        <taxon>Asterales</taxon>
        <taxon>Asteraceae</taxon>
        <taxon>Cichorioideae</taxon>
        <taxon>Cichorieae</taxon>
        <taxon>Cichoriinae</taxon>
        <taxon>Cichorium</taxon>
    </lineage>
</organism>
<sequence length="74" mass="8514">MEKSLAGPYYGYGALLNLLDAKMGKLEDLCKFLHNFCSLHNWYTFEQGLVHYRLPSGKFSSIRNHILCIIFTGK</sequence>
<protein>
    <submittedName>
        <fullName evidence="1">Uncharacterized protein</fullName>
    </submittedName>
</protein>
<dbReference type="EMBL" id="CM042009">
    <property type="protein sequence ID" value="KAI3789083.1"/>
    <property type="molecule type" value="Genomic_DNA"/>
</dbReference>
<dbReference type="Proteomes" id="UP001055811">
    <property type="component" value="Linkage Group LG01"/>
</dbReference>
<comment type="caution">
    <text evidence="1">The sequence shown here is derived from an EMBL/GenBank/DDBJ whole genome shotgun (WGS) entry which is preliminary data.</text>
</comment>